<name>B9KXH8_THERP</name>
<dbReference type="InterPro" id="IPR010787">
    <property type="entry name" value="DUF1385"/>
</dbReference>
<feature type="transmembrane region" description="Helical" evidence="1">
    <location>
        <begin position="103"/>
        <end position="123"/>
    </location>
</feature>
<dbReference type="RefSeq" id="WP_012641578.1">
    <property type="nucleotide sequence ID" value="NC_011959.1"/>
</dbReference>
<keyword evidence="1" id="KW-0812">Transmembrane</keyword>
<feature type="transmembrane region" description="Helical" evidence="1">
    <location>
        <begin position="232"/>
        <end position="250"/>
    </location>
</feature>
<evidence type="ECO:0000313" key="3">
    <source>
        <dbReference type="Proteomes" id="UP000000447"/>
    </source>
</evidence>
<dbReference type="PANTHER" id="PTHR42867:SF1">
    <property type="entry name" value="MEMBRANE PROTEIN-RELATED"/>
    <property type="match status" value="1"/>
</dbReference>
<feature type="transmembrane region" description="Helical" evidence="1">
    <location>
        <begin position="207"/>
        <end position="226"/>
    </location>
</feature>
<keyword evidence="3" id="KW-1185">Reference proteome</keyword>
<dbReference type="eggNOG" id="COG3872">
    <property type="taxonomic scope" value="Bacteria"/>
</dbReference>
<feature type="transmembrane region" description="Helical" evidence="1">
    <location>
        <begin position="61"/>
        <end position="83"/>
    </location>
</feature>
<keyword evidence="1" id="KW-1133">Transmembrane helix</keyword>
<dbReference type="HOGENOM" id="CLU_038140_0_0_0"/>
<dbReference type="AlphaFoldDB" id="B9KXH8"/>
<keyword evidence="1" id="KW-0472">Membrane</keyword>
<dbReference type="PANTHER" id="PTHR42867">
    <property type="entry name" value="MEMBRANE PROTEIN-RELATED"/>
    <property type="match status" value="1"/>
</dbReference>
<organism evidence="2 3">
    <name type="scientific">Thermomicrobium roseum (strain ATCC 27502 / DSM 5159 / P-2)</name>
    <dbReference type="NCBI Taxonomy" id="309801"/>
    <lineage>
        <taxon>Bacteria</taxon>
        <taxon>Pseudomonadati</taxon>
        <taxon>Thermomicrobiota</taxon>
        <taxon>Thermomicrobia</taxon>
        <taxon>Thermomicrobiales</taxon>
        <taxon>Thermomicrobiaceae</taxon>
        <taxon>Thermomicrobium</taxon>
    </lineage>
</organism>
<evidence type="ECO:0000256" key="1">
    <source>
        <dbReference type="SAM" id="Phobius"/>
    </source>
</evidence>
<dbReference type="STRING" id="309801.trd_0165"/>
<evidence type="ECO:0000313" key="2">
    <source>
        <dbReference type="EMBL" id="ACM04735.1"/>
    </source>
</evidence>
<accession>B9KXH8</accession>
<dbReference type="EMBL" id="CP001275">
    <property type="protein sequence ID" value="ACM04735.1"/>
    <property type="molecule type" value="Genomic_DNA"/>
</dbReference>
<dbReference type="Proteomes" id="UP000000447">
    <property type="component" value="Chromosome"/>
</dbReference>
<protein>
    <submittedName>
        <fullName evidence="2">Hypothetical Membrane Spanning Protein</fullName>
    </submittedName>
</protein>
<proteinExistence type="predicted"/>
<reference evidence="2 3" key="1">
    <citation type="journal article" date="2009" name="PLoS ONE">
        <title>Complete genome sequence of the aerobic CO-oxidizing thermophile Thermomicrobium roseum.</title>
        <authorList>
            <person name="Wu D."/>
            <person name="Raymond J."/>
            <person name="Wu M."/>
            <person name="Chatterji S."/>
            <person name="Ren Q."/>
            <person name="Graham J.E."/>
            <person name="Bryant D.A."/>
            <person name="Robb F."/>
            <person name="Colman A."/>
            <person name="Tallon L.J."/>
            <person name="Badger J.H."/>
            <person name="Madupu R."/>
            <person name="Ward N.L."/>
            <person name="Eisen J.A."/>
        </authorList>
    </citation>
    <scope>NUCLEOTIDE SEQUENCE [LARGE SCALE GENOMIC DNA]</scope>
    <source>
        <strain evidence="3">ATCC 27502 / DSM 5159 / P-2</strain>
    </source>
</reference>
<dbReference type="KEGG" id="tro:trd_0165"/>
<sequence length="335" mass="36421">MADERTIYGGQAVLEGVMMRGVRHLATAVRLPDGRIAVWELPLASERWAARLRHVPLLRGVLALWETLVLGVRALVFSAHVAVRYDPELEQTKPGTSASSWGGLLWGTVALSLALSVGLFFLLPLGVASLLDRWVGSGWTIHALEGTIRLGILLGYLAVIGRTPDIARVFGYHGAEHKTIHAWEHGDPLTVEGARPHSLLHPRCGTGFLLIVVALSIVVFAFLGWPSLVWRVLSRVALIPLIAALAYEIIRLAARWFHLRPVRVLLAPSLALQRLTTREPDDAMLETAIVALHRVLVAEGHAVPALAVSAPVIVVDEAGQEQAVFAPSGKREERA</sequence>
<gene>
    <name evidence="2" type="ordered locus">trd_0165</name>
</gene>
<dbReference type="Pfam" id="PF07136">
    <property type="entry name" value="DUF1385"/>
    <property type="match status" value="1"/>
</dbReference>